<dbReference type="InterPro" id="IPR052514">
    <property type="entry name" value="SAM-dependent_MTase"/>
</dbReference>
<dbReference type="PANTHER" id="PTHR34203">
    <property type="entry name" value="METHYLTRANSFERASE, FKBM FAMILY PROTEIN"/>
    <property type="match status" value="1"/>
</dbReference>
<dbReference type="Pfam" id="PF05050">
    <property type="entry name" value="Methyltransf_21"/>
    <property type="match status" value="1"/>
</dbReference>
<dbReference type="AlphaFoldDB" id="A0A099GA39"/>
<reference evidence="2 3" key="2">
    <citation type="submission" date="2014-10" db="EMBL/GenBank/DDBJ databases">
        <title>Paracoccus sanguinis sp. nov., isolated from clinical specimens of New York State patients.</title>
        <authorList>
            <person name="Mingle L.A."/>
            <person name="Cole J.A."/>
            <person name="Lapierre P."/>
            <person name="Musser K.A."/>
        </authorList>
    </citation>
    <scope>NUCLEOTIDE SEQUENCE [LARGE SCALE GENOMIC DNA]</scope>
    <source>
        <strain evidence="2 3">5503</strain>
    </source>
</reference>
<organism evidence="2 3">
    <name type="scientific">Paracoccus sanguinis</name>
    <dbReference type="NCBI Taxonomy" id="1545044"/>
    <lineage>
        <taxon>Bacteria</taxon>
        <taxon>Pseudomonadati</taxon>
        <taxon>Pseudomonadota</taxon>
        <taxon>Alphaproteobacteria</taxon>
        <taxon>Rhodobacterales</taxon>
        <taxon>Paracoccaceae</taxon>
        <taxon>Paracoccus</taxon>
    </lineage>
</organism>
<name>A0A099GA39_9RHOB</name>
<evidence type="ECO:0000313" key="2">
    <source>
        <dbReference type="EMBL" id="KGJ19531.1"/>
    </source>
</evidence>
<comment type="caution">
    <text evidence="2">The sequence shown here is derived from an EMBL/GenBank/DDBJ whole genome shotgun (WGS) entry which is preliminary data.</text>
</comment>
<dbReference type="PANTHER" id="PTHR34203:SF15">
    <property type="entry name" value="SLL1173 PROTEIN"/>
    <property type="match status" value="1"/>
</dbReference>
<dbReference type="Proteomes" id="UP000029858">
    <property type="component" value="Unassembled WGS sequence"/>
</dbReference>
<dbReference type="InterPro" id="IPR006342">
    <property type="entry name" value="FkbM_mtfrase"/>
</dbReference>
<dbReference type="SUPFAM" id="SSF53335">
    <property type="entry name" value="S-adenosyl-L-methionine-dependent methyltransferases"/>
    <property type="match status" value="1"/>
</dbReference>
<accession>A0A099GA39</accession>
<reference evidence="2 3" key="1">
    <citation type="submission" date="2014-09" db="EMBL/GenBank/DDBJ databases">
        <authorList>
            <person name="McGinnis J.M."/>
            <person name="Wolfgang W.J."/>
        </authorList>
    </citation>
    <scope>NUCLEOTIDE SEQUENCE [LARGE SCALE GENOMIC DNA]</scope>
    <source>
        <strain evidence="2 3">5503</strain>
    </source>
</reference>
<proteinExistence type="predicted"/>
<feature type="domain" description="Methyltransferase FkbM" evidence="1">
    <location>
        <begin position="53"/>
        <end position="220"/>
    </location>
</feature>
<dbReference type="Gene3D" id="3.40.50.150">
    <property type="entry name" value="Vaccinia Virus protein VP39"/>
    <property type="match status" value="1"/>
</dbReference>
<evidence type="ECO:0000313" key="3">
    <source>
        <dbReference type="Proteomes" id="UP000029858"/>
    </source>
</evidence>
<sequence length="233" mass="25586">MADAGTDRDAVTALQDKLDKLRRRQKRNERAAWASGFLTAVAGMLKPGDLAIDCGANAGDISARLLERGAEVIAFDPEPWAVAQLERRFAKEPRFRLVNAAVGTSAGEVRLMRASNFAANEAQGSVKSTVVSGGRMIDEAEGQTIPVPQIDFIDFLRQEIAARGEIAFLKMDIEGAELDLIPAIDAAGLFASIRCTVVETHERKFRDRREDFARMRAEIAARYSPSHVSLDWI</sequence>
<dbReference type="EMBL" id="JRKQ01000129">
    <property type="protein sequence ID" value="KGJ19531.1"/>
    <property type="molecule type" value="Genomic_DNA"/>
</dbReference>
<dbReference type="NCBIfam" id="TIGR01444">
    <property type="entry name" value="fkbM_fam"/>
    <property type="match status" value="1"/>
</dbReference>
<protein>
    <recommendedName>
        <fullName evidence="1">Methyltransferase FkbM domain-containing protein</fullName>
    </recommendedName>
</protein>
<dbReference type="InterPro" id="IPR029063">
    <property type="entry name" value="SAM-dependent_MTases_sf"/>
</dbReference>
<dbReference type="RefSeq" id="WP_036712116.1">
    <property type="nucleotide sequence ID" value="NZ_JRKQ01000129.1"/>
</dbReference>
<evidence type="ECO:0000259" key="1">
    <source>
        <dbReference type="Pfam" id="PF05050"/>
    </source>
</evidence>
<gene>
    <name evidence="2" type="ORF">IX56_15975</name>
</gene>